<reference evidence="2" key="1">
    <citation type="journal article" date="2013" name="Genome Announc.">
        <title>Draft genome sequence of the basidiomycetous yeast-like fungus Pseudozyma hubeiensis SY62, which produces an abundant amount of the biosurfactant mannosylerythritol lipids.</title>
        <authorList>
            <person name="Konishi M."/>
            <person name="Hatada Y."/>
            <person name="Horiuchi J."/>
        </authorList>
    </citation>
    <scope>NUCLEOTIDE SEQUENCE [LARGE SCALE GENOMIC DNA]</scope>
    <source>
        <strain evidence="2">SY62</strain>
    </source>
</reference>
<evidence type="ECO:0000313" key="2">
    <source>
        <dbReference type="Proteomes" id="UP000014071"/>
    </source>
</evidence>
<evidence type="ECO:0000313" key="1">
    <source>
        <dbReference type="EMBL" id="GAC98007.1"/>
    </source>
</evidence>
<protein>
    <submittedName>
        <fullName evidence="1">Non-ribosomal peptide synthetase</fullName>
    </submittedName>
</protein>
<dbReference type="HOGENOM" id="CLU_2224378_0_0_1"/>
<sequence length="106" mass="11478">MRTSGRPYAFEYRLGGASSSKPGTGCLQSSARWTAIARCPCSSPKASVELPSCIVKNPPKHHSRRMTVFVLRHGFLLRTSTGLTAFALMHLIRSHICCTTIAVASS</sequence>
<gene>
    <name evidence="1" type="ORF">PHSY_005595</name>
</gene>
<dbReference type="GeneID" id="24110873"/>
<dbReference type="Proteomes" id="UP000014071">
    <property type="component" value="Unassembled WGS sequence"/>
</dbReference>
<dbReference type="AlphaFoldDB" id="R9P9T0"/>
<accession>R9P9T0</accession>
<dbReference type="RefSeq" id="XP_012191594.1">
    <property type="nucleotide sequence ID" value="XM_012336204.1"/>
</dbReference>
<proteinExistence type="predicted"/>
<dbReference type="EMBL" id="DF238815">
    <property type="protein sequence ID" value="GAC98007.1"/>
    <property type="molecule type" value="Genomic_DNA"/>
</dbReference>
<name>R9P9T0_PSEHS</name>
<keyword evidence="2" id="KW-1185">Reference proteome</keyword>
<organism evidence="1 2">
    <name type="scientific">Pseudozyma hubeiensis (strain SY62)</name>
    <name type="common">Yeast</name>
    <dbReference type="NCBI Taxonomy" id="1305764"/>
    <lineage>
        <taxon>Eukaryota</taxon>
        <taxon>Fungi</taxon>
        <taxon>Dikarya</taxon>
        <taxon>Basidiomycota</taxon>
        <taxon>Ustilaginomycotina</taxon>
        <taxon>Ustilaginomycetes</taxon>
        <taxon>Ustilaginales</taxon>
        <taxon>Ustilaginaceae</taxon>
        <taxon>Pseudozyma</taxon>
    </lineage>
</organism>